<evidence type="ECO:0000313" key="4">
    <source>
        <dbReference type="Proteomes" id="UP000270185"/>
    </source>
</evidence>
<keyword evidence="2" id="KW-1133">Transmembrane helix</keyword>
<evidence type="ECO:0000256" key="1">
    <source>
        <dbReference type="SAM" id="MobiDB-lite"/>
    </source>
</evidence>
<sequence length="349" mass="38952">MNHISTLLQEMNLEQKKAFVQILGLKQNDDKEIVSKISKLLLPAKGLFQDPLNYKQFIISIAEKNGENIDISKGILHAERELYLKLFQNEFEKLSQEEKDKIIEELGKAGLDKNQIASLSGIGALGAAQLSGFGIYMLASSTVGAITSLLGITLPFALYTGMSSAISFVIGPVGFLVMGVMLYRSFKHVKSWSEAQEILLASWNELGTLVKGDFAKGTQIFKYIAASRIVLETNYAKEIEENENKIEAFSRKAENLQNEHLNMESKISSVENEVMEMKSSVSDLKIEILQLEKQINNIGLEISDCEAEMNSLKNSQTKIEDEKRSLLSESNTVKMKSSQLTQKIKNITE</sequence>
<proteinExistence type="predicted"/>
<evidence type="ECO:0000256" key="2">
    <source>
        <dbReference type="SAM" id="Phobius"/>
    </source>
</evidence>
<feature type="region of interest" description="Disordered" evidence="1">
    <location>
        <begin position="323"/>
        <end position="349"/>
    </location>
</feature>
<feature type="compositionally biased region" description="Polar residues" evidence="1">
    <location>
        <begin position="327"/>
        <end position="349"/>
    </location>
</feature>
<gene>
    <name evidence="3" type="ORF">EIB73_07270</name>
</gene>
<accession>A0A3G8XKF6</accession>
<dbReference type="OrthoDB" id="1442205at2"/>
<dbReference type="AlphaFoldDB" id="A0A3G8XKF6"/>
<keyword evidence="4" id="KW-1185">Reference proteome</keyword>
<dbReference type="EMBL" id="CP034159">
    <property type="protein sequence ID" value="AZI32983.1"/>
    <property type="molecule type" value="Genomic_DNA"/>
</dbReference>
<feature type="transmembrane region" description="Helical" evidence="2">
    <location>
        <begin position="165"/>
        <end position="183"/>
    </location>
</feature>
<reference evidence="4" key="1">
    <citation type="submission" date="2018-11" db="EMBL/GenBank/DDBJ databases">
        <title>Proposal to divide the Flavobacteriaceae and reorganize its genera based on Amino Acid Identity values calculated from whole genome sequences.</title>
        <authorList>
            <person name="Nicholson A.C."/>
            <person name="Gulvik C.A."/>
            <person name="Whitney A.M."/>
            <person name="Humrighouse B.W."/>
            <person name="Bell M."/>
            <person name="Holmes B."/>
            <person name="Steigerwalt A.G."/>
            <person name="Villarma A."/>
            <person name="Sheth M."/>
            <person name="Batra D."/>
            <person name="Pryor J."/>
            <person name="Bernardet J.-F."/>
            <person name="Hugo C."/>
            <person name="Kampfer P."/>
            <person name="Newman J.D."/>
            <person name="McQuiston J.R."/>
        </authorList>
    </citation>
    <scope>NUCLEOTIDE SEQUENCE [LARGE SCALE GENOMIC DNA]</scope>
    <source>
        <strain evidence="4">G0081</strain>
    </source>
</reference>
<organism evidence="3 4">
    <name type="scientific">Kaistella carnis</name>
    <dbReference type="NCBI Taxonomy" id="1241979"/>
    <lineage>
        <taxon>Bacteria</taxon>
        <taxon>Pseudomonadati</taxon>
        <taxon>Bacteroidota</taxon>
        <taxon>Flavobacteriia</taxon>
        <taxon>Flavobacteriales</taxon>
        <taxon>Weeksellaceae</taxon>
        <taxon>Chryseobacterium group</taxon>
        <taxon>Kaistella</taxon>
    </lineage>
</organism>
<protein>
    <submittedName>
        <fullName evidence="3">Uncharacterized protein</fullName>
    </submittedName>
</protein>
<dbReference type="Gene3D" id="1.10.287.1490">
    <property type="match status" value="1"/>
</dbReference>
<dbReference type="KEGG" id="ccas:EIB73_07270"/>
<name>A0A3G8XKF6_9FLAO</name>
<feature type="transmembrane region" description="Helical" evidence="2">
    <location>
        <begin position="135"/>
        <end position="159"/>
    </location>
</feature>
<dbReference type="RefSeq" id="WP_125023974.1">
    <property type="nucleotide sequence ID" value="NZ_CP034159.1"/>
</dbReference>
<dbReference type="Proteomes" id="UP000270185">
    <property type="component" value="Chromosome"/>
</dbReference>
<evidence type="ECO:0000313" key="3">
    <source>
        <dbReference type="EMBL" id="AZI32983.1"/>
    </source>
</evidence>
<keyword evidence="2" id="KW-0472">Membrane</keyword>
<keyword evidence="2" id="KW-0812">Transmembrane</keyword>